<name>T1JWD9_TETUR</name>
<dbReference type="GO" id="GO:0016020">
    <property type="term" value="C:membrane"/>
    <property type="evidence" value="ECO:0007669"/>
    <property type="project" value="UniProtKB-SubCell"/>
</dbReference>
<dbReference type="EMBL" id="CAEY01000810">
    <property type="status" value="NOT_ANNOTATED_CDS"/>
    <property type="molecule type" value="Genomic_DNA"/>
</dbReference>
<feature type="transmembrane region" description="Helical" evidence="5">
    <location>
        <begin position="313"/>
        <end position="338"/>
    </location>
</feature>
<keyword evidence="2 5" id="KW-0812">Transmembrane</keyword>
<evidence type="ECO:0000313" key="7">
    <source>
        <dbReference type="Proteomes" id="UP000015104"/>
    </source>
</evidence>
<gene>
    <name evidence="6" type="primary">107371133</name>
</gene>
<dbReference type="EnsemblMetazoa" id="tetur02g07920.1">
    <property type="protein sequence ID" value="tetur02g07920.1"/>
    <property type="gene ID" value="tetur02g07920"/>
</dbReference>
<feature type="transmembrane region" description="Helical" evidence="5">
    <location>
        <begin position="132"/>
        <end position="156"/>
    </location>
</feature>
<dbReference type="GO" id="GO:0022857">
    <property type="term" value="F:transmembrane transporter activity"/>
    <property type="evidence" value="ECO:0007669"/>
    <property type="project" value="TreeGrafter"/>
</dbReference>
<dbReference type="PANTHER" id="PTHR23507:SF1">
    <property type="entry name" value="FI18259P1-RELATED"/>
    <property type="match status" value="1"/>
</dbReference>
<accession>T1JWD9</accession>
<evidence type="ECO:0000256" key="2">
    <source>
        <dbReference type="ARBA" id="ARBA00022692"/>
    </source>
</evidence>
<feature type="transmembrane region" description="Helical" evidence="5">
    <location>
        <begin position="411"/>
        <end position="430"/>
    </location>
</feature>
<comment type="subcellular location">
    <subcellularLocation>
        <location evidence="1">Membrane</location>
        <topology evidence="1">Multi-pass membrane protein</topology>
    </subcellularLocation>
</comment>
<dbReference type="Proteomes" id="UP000015104">
    <property type="component" value="Unassembled WGS sequence"/>
</dbReference>
<dbReference type="SUPFAM" id="SSF103473">
    <property type="entry name" value="MFS general substrate transporter"/>
    <property type="match status" value="1"/>
</dbReference>
<feature type="transmembrane region" description="Helical" evidence="5">
    <location>
        <begin position="7"/>
        <end position="26"/>
    </location>
</feature>
<feature type="transmembrane region" description="Helical" evidence="5">
    <location>
        <begin position="168"/>
        <end position="187"/>
    </location>
</feature>
<evidence type="ECO:0000256" key="3">
    <source>
        <dbReference type="ARBA" id="ARBA00022989"/>
    </source>
</evidence>
<dbReference type="AlphaFoldDB" id="T1JWD9"/>
<dbReference type="InterPro" id="IPR036259">
    <property type="entry name" value="MFS_trans_sf"/>
</dbReference>
<reference evidence="7" key="1">
    <citation type="submission" date="2011-08" db="EMBL/GenBank/DDBJ databases">
        <authorList>
            <person name="Rombauts S."/>
        </authorList>
    </citation>
    <scope>NUCLEOTIDE SEQUENCE</scope>
    <source>
        <strain evidence="7">London</strain>
    </source>
</reference>
<evidence type="ECO:0000256" key="5">
    <source>
        <dbReference type="SAM" id="Phobius"/>
    </source>
</evidence>
<reference evidence="6" key="2">
    <citation type="submission" date="2015-06" db="UniProtKB">
        <authorList>
            <consortium name="EnsemblMetazoa"/>
        </authorList>
    </citation>
    <scope>IDENTIFICATION</scope>
</reference>
<dbReference type="eggNOG" id="KOG2816">
    <property type="taxonomic scope" value="Eukaryota"/>
</dbReference>
<dbReference type="Gene3D" id="1.20.1250.20">
    <property type="entry name" value="MFS general substrate transporter like domains"/>
    <property type="match status" value="1"/>
</dbReference>
<keyword evidence="7" id="KW-1185">Reference proteome</keyword>
<keyword evidence="3 5" id="KW-1133">Transmembrane helix</keyword>
<evidence type="ECO:0000313" key="6">
    <source>
        <dbReference type="EnsemblMetazoa" id="tetur02g07920.1"/>
    </source>
</evidence>
<feature type="transmembrane region" description="Helical" evidence="5">
    <location>
        <begin position="103"/>
        <end position="126"/>
    </location>
</feature>
<dbReference type="HOGENOM" id="CLU_028365_0_0_1"/>
<feature type="transmembrane region" description="Helical" evidence="5">
    <location>
        <begin position="370"/>
        <end position="390"/>
    </location>
</feature>
<evidence type="ECO:0000256" key="4">
    <source>
        <dbReference type="ARBA" id="ARBA00023136"/>
    </source>
</evidence>
<proteinExistence type="predicted"/>
<feature type="transmembrane region" description="Helical" evidence="5">
    <location>
        <begin position="345"/>
        <end position="364"/>
    </location>
</feature>
<dbReference type="KEGG" id="tut:107371133"/>
<feature type="transmembrane region" description="Helical" evidence="5">
    <location>
        <begin position="436"/>
        <end position="456"/>
    </location>
</feature>
<organism evidence="6 7">
    <name type="scientific">Tetranychus urticae</name>
    <name type="common">Two-spotted spider mite</name>
    <dbReference type="NCBI Taxonomy" id="32264"/>
    <lineage>
        <taxon>Eukaryota</taxon>
        <taxon>Metazoa</taxon>
        <taxon>Ecdysozoa</taxon>
        <taxon>Arthropoda</taxon>
        <taxon>Chelicerata</taxon>
        <taxon>Arachnida</taxon>
        <taxon>Acari</taxon>
        <taxon>Acariformes</taxon>
        <taxon>Trombidiformes</taxon>
        <taxon>Prostigmata</taxon>
        <taxon>Eleutherengona</taxon>
        <taxon>Raphignathae</taxon>
        <taxon>Tetranychoidea</taxon>
        <taxon>Tetranychidae</taxon>
        <taxon>Tetranychus</taxon>
    </lineage>
</organism>
<dbReference type="OrthoDB" id="6415315at2759"/>
<keyword evidence="4 5" id="KW-0472">Membrane</keyword>
<dbReference type="PANTHER" id="PTHR23507">
    <property type="entry name" value="ZGC:174356"/>
    <property type="match status" value="1"/>
</dbReference>
<feature type="transmembrane region" description="Helical" evidence="5">
    <location>
        <begin position="78"/>
        <end position="96"/>
    </location>
</feature>
<protein>
    <recommendedName>
        <fullName evidence="8">Major facilitator superfamily (MFS) profile domain-containing protein</fullName>
    </recommendedName>
</protein>
<feature type="transmembrane region" description="Helical" evidence="5">
    <location>
        <begin position="207"/>
        <end position="227"/>
    </location>
</feature>
<evidence type="ECO:0008006" key="8">
    <source>
        <dbReference type="Google" id="ProtNLM"/>
    </source>
</evidence>
<sequence>MNAFFSYLHLMKFDFCIFIFFSSSVIQDMIMTQLVEDKVCLNHLKLDDSFCANFTSYPDSSETQEILRVANSFKNWQFVFHSIPSLIMSFFIGYWLGNYPKHFKIFIIPVFIGCIFKTLVVLINLFMFTAPWWALLIADSLYSFCGGGFFLFSAIYSSISWGTPSHLVIVRFAVIEFFVKIAILGSSYSSGLILAMDPWIGGQRKNFVGVLLINLSIYLFGLIYAIFMKTSFIVDKNPEKDDASFIEAVKDVFRLSRAKKCLTIFAIKRPNHGRLRLILLVTSGAICNAAINSEDSIAYQFAQRVYGLTEESYTSMLTLVYIPLAIATPITPSILKLLDLSDSSIAILGCLSLSIFFIVRGIFLSLKGYIAGYVMGTFARLSMVAIRSLILSSVDSTESAQIFTLSTASEVFVGLAANLMYTSVFSLTIAHQPGAVMLLVGLIILFPLAVSCWIRFGQKQVIQCISSDSYSVETQLRSQNVITLSDQKTT</sequence>
<evidence type="ECO:0000256" key="1">
    <source>
        <dbReference type="ARBA" id="ARBA00004141"/>
    </source>
</evidence>